<feature type="region of interest" description="Disordered" evidence="1">
    <location>
        <begin position="287"/>
        <end position="341"/>
    </location>
</feature>
<proteinExistence type="predicted"/>
<feature type="compositionally biased region" description="Basic and acidic residues" evidence="1">
    <location>
        <begin position="1691"/>
        <end position="1700"/>
    </location>
</feature>
<keyword evidence="3" id="KW-1185">Reference proteome</keyword>
<feature type="region of interest" description="Disordered" evidence="1">
    <location>
        <begin position="1671"/>
        <end position="1723"/>
    </location>
</feature>
<dbReference type="PANTHER" id="PTHR16317">
    <property type="entry name" value="INTEGRIN ALPHA REPEAT DOMAIN-CONTAINING"/>
    <property type="match status" value="1"/>
</dbReference>
<feature type="compositionally biased region" description="Low complexity" evidence="1">
    <location>
        <begin position="1672"/>
        <end position="1681"/>
    </location>
</feature>
<evidence type="ECO:0000256" key="1">
    <source>
        <dbReference type="SAM" id="MobiDB-lite"/>
    </source>
</evidence>
<dbReference type="Pfam" id="PF15907">
    <property type="entry name" value="Itfg2"/>
    <property type="match status" value="1"/>
</dbReference>
<dbReference type="OrthoDB" id="5582728at2759"/>
<name>A0A1R0H3L0_9FUNG</name>
<dbReference type="EMBL" id="LSSL01000772">
    <property type="protein sequence ID" value="OLY83730.1"/>
    <property type="molecule type" value="Genomic_DNA"/>
</dbReference>
<sequence length="2446" mass="276011">MRVIELTNRLQWSFQGSVFQNALTTGDVDGDGSNEFVIGSSSGNLAIFKGRGGSGDWVGMEDQVKPEENYWDQVELGKYPRETGFVYDDSNFIETPFTRKKSRLIWKNVIDKERKGRLPWATASGLGTITSITVANICETGLPTIIVATGEGKLHLFMYPFITKNVRNDVSKSISQKMGDLLEDPNSEKNKIELLNQLSYKKNKNKCVNANFSDSKNFNKKSNDTGVLKYTSDRSSTDQNYTGNKKFQNISSIKINIKNNLQTVKALESSGLGGIYDTYKKNSMSSFNQNPYGDSSDSIPGSLSSKKVSDFEKNENSQGFKGFPNKNPDTNSLSEPEDFLEPKNSNKFSIFKRSYRDKTLFPSIKYENTEKNNPDRVSNSNKQSSDYLGRNPSVSHLLSPILIARPDSTLDIPINAESVLLSHLKENGLKQLIISTSDGFIYSISLGFNKKGFIVKESEKLNNVVHTPPINTKSISTQNPEISSKVYTFSQEYKPENVLHKFYKNQNSHTAMEKLLSLKIPPSVVRNSKLDHNNITIIPSTPKQDKTFIFNSIIDRFKRGLSISYNGPIWHSDPQKNQMTPDKLPDKYDILDNSTENRPIKTENEQVYTKFLNDSTDQKVMDSWPVSINQESAPPFLGITYSFSKSPTSKKLAESQPLTPNEYQALKTKNESINFLTSQNSFSDCLPPFSPVENTGGSFYSTQSSDSIKIPFNRLMSTRENSSEALNHIDQNLNSVGESVNNFSPYYKNTALINETQSKKTPLFIDKKKESFDLPNDTFDIPKEQERGQLNGRISSKSKLNDVNGEDLNKLIHSDIVEESDRFSAAPQSTYSKHKHSRSLITYTKNTVSSSNIFLNEPEQFPKHRKTLSGMLPISDSRLSIYSSPSTNTSKVFCESFSGNPIINKQKKKLSSDISLNDLSSRSYNHFHNSNSLSQSKSKHRPSRDHLKPLSGYRFPHKDSLSHDGVSFKNQYGNPIPNNFIEISGGNTNDLKYFSYLNRYSHKKPKSLSDLAPTDENQLEYFHHDFKNIKKFSRSTSNIYFTNSTTNKQFSSFSIQNIKESSSYPHDGPHSKKHLFQNPNLFKTFEVPNSVIIKGVNDLSLNNQNSINLLKVTSSKIILLDKSMGNISTSIAGRDSFNHISPSNLDRDFHQPINEGKGLPSQKTVYDKNFSNFLLISKQGGKFIPIRDFDFEMETVDGPTVYDRVHIDNIIDKGISKKSHGSFGHSPKPAFSSSSPEKDEIVKENLNLFSTSFNQNVKTTVHPYGISQQFIPSSSDTRKLELTNKPHDFGISNSKDSVFSKNLNLSSLSMIKESNFDDLSDSFNRNPDHDHNSKTDSFDGINIHGFSLNKNHSKKLSKQENPFDILISSQSLALQNTAPTGVIYKNIEIQSGKHFPSESIGMNSVQYPDNSNNDSKIPLEIPKPKFNVGFPTITHDELNNHCHISSSLQPLHLNSSIINNGNFVTYTENTKPSTKFSPCNRKGLKSNPVVSSLRAALKLEEVVMRSNNTKCVEKGEESSGLFSKKKIDQNRKILNTNTFKVSRDSKRNEFIDDHDCTSVRSISRGISQQPQSSKLNINSDPDQSGMHLISSSVPVYSSYTLSSKINPPKMDDFELPLKASPFKNFDYTNSKDKKSFTLSHSPAGLVNSRIEPLRPSTTSSISFNIKNKKKSNSFASTSSNSDLIPLNNKQPKKENFHKSDFLNPSQDLTINNPESSIRLPSNGKLTTMVDPDVQTFVIGDLSPGNSPNPIGFFNQKEESDLTSATKKDFLDSSLDLSESIKTKSHFISFIATITITGILTIYDMNKKASCTVDLCLTDPVLGIWKLPKTKENLNLNSPFSEVGMKYNSGNFDFNDTTPSKSYLKMTSSVSESDYIVVCTWRGSTYFVDISLIYVFTTEKIYSNISKGFKINKKVDNSSQFRDLDFNLEKKNIESEPFLLNSKIPFKPDTQVSESSKNQLFSPISIPNNSVVKFKFLETINAFLAAPYAPVIGGPNVPCLFFIDYKHRIWVYYHLEDVFASNNLYNSQIKSRTISKTSFLRRTNHFDNSLSESSFQEKNSTPSYIYQPLTPVHLYLQRGFKYKWSPSFFLPKSWKSQKYPFLNFNIHEPNLDSKSSIPKKYTKYNDHISELKGLILFENMQNKSEFNEKDFFKECHSCPETFGLFLTVMNTKDCFLLEIMIFDGSETFISNEPEDILKVKGPFLIKCGHKSVSPEKSSDYINSHNLHSTIQLNKIFEFLEAELGVDRLNKADINFGYSKHKKDRCNYYKINSEINMDKFLFSLESHCSLFMLPEKTKNRKYSIFSAQLHDVNISSNSSQCQIISPSNELDDLNPPNRVSPDLFDFSKDNKNDITSNEIGGEPEDNIVITNANSSVQHAYNSIEISENQPDIGLASFLEFMSPDFFSENLNSSLSQDLDLPLSDISKEIDLGSIPGFSTLINSLLYEY</sequence>
<dbReference type="GO" id="GO:0032006">
    <property type="term" value="P:regulation of TOR signaling"/>
    <property type="evidence" value="ECO:0007669"/>
    <property type="project" value="TreeGrafter"/>
</dbReference>
<feature type="region of interest" description="Disordered" evidence="1">
    <location>
        <begin position="926"/>
        <end position="957"/>
    </location>
</feature>
<dbReference type="PANTHER" id="PTHR16317:SF1">
    <property type="entry name" value="KICSTOR COMPLEX PROTEIN ITFG2"/>
    <property type="match status" value="1"/>
</dbReference>
<comment type="caution">
    <text evidence="2">The sequence shown here is derived from an EMBL/GenBank/DDBJ whole genome shotgun (WGS) entry which is preliminary data.</text>
</comment>
<evidence type="ECO:0000313" key="3">
    <source>
        <dbReference type="Proteomes" id="UP000187455"/>
    </source>
</evidence>
<feature type="compositionally biased region" description="Polar residues" evidence="1">
    <location>
        <begin position="375"/>
        <end position="391"/>
    </location>
</feature>
<feature type="compositionally biased region" description="Polar residues" evidence="1">
    <location>
        <begin position="926"/>
        <end position="936"/>
    </location>
</feature>
<organism evidence="2 3">
    <name type="scientific">Smittium mucronatum</name>
    <dbReference type="NCBI Taxonomy" id="133383"/>
    <lineage>
        <taxon>Eukaryota</taxon>
        <taxon>Fungi</taxon>
        <taxon>Fungi incertae sedis</taxon>
        <taxon>Zoopagomycota</taxon>
        <taxon>Kickxellomycotina</taxon>
        <taxon>Harpellomycetes</taxon>
        <taxon>Harpellales</taxon>
        <taxon>Legeriomycetaceae</taxon>
        <taxon>Smittium</taxon>
    </lineage>
</organism>
<gene>
    <name evidence="2" type="ORF">AYI68_g2123</name>
</gene>
<dbReference type="STRING" id="133383.A0A1R0H3L0"/>
<dbReference type="InterPro" id="IPR031793">
    <property type="entry name" value="KICSTOR_ITFG2"/>
</dbReference>
<accession>A0A1R0H3L0</accession>
<dbReference type="Proteomes" id="UP000187455">
    <property type="component" value="Unassembled WGS sequence"/>
</dbReference>
<feature type="compositionally biased region" description="Low complexity" evidence="1">
    <location>
        <begin position="293"/>
        <end position="305"/>
    </location>
</feature>
<feature type="region of interest" description="Disordered" evidence="1">
    <location>
        <begin position="365"/>
        <end position="391"/>
    </location>
</feature>
<reference evidence="2 3" key="1">
    <citation type="journal article" date="2016" name="Mol. Biol. Evol.">
        <title>Genome-Wide Survey of Gut Fungi (Harpellales) Reveals the First Horizontally Transferred Ubiquitin Gene from a Mosquito Host.</title>
        <authorList>
            <person name="Wang Y."/>
            <person name="White M.M."/>
            <person name="Kvist S."/>
            <person name="Moncalvo J.M."/>
        </authorList>
    </citation>
    <scope>NUCLEOTIDE SEQUENCE [LARGE SCALE GENOMIC DNA]</scope>
    <source>
        <strain evidence="2 3">ALG-7-W6</strain>
    </source>
</reference>
<feature type="compositionally biased region" description="Polar residues" evidence="1">
    <location>
        <begin position="1702"/>
        <end position="1723"/>
    </location>
</feature>
<protein>
    <submittedName>
        <fullName evidence="2">Uncharacterized protein</fullName>
    </submittedName>
</protein>
<evidence type="ECO:0000313" key="2">
    <source>
        <dbReference type="EMBL" id="OLY83730.1"/>
    </source>
</evidence>